<evidence type="ECO:0000313" key="2">
    <source>
        <dbReference type="Proteomes" id="UP001063350"/>
    </source>
</evidence>
<dbReference type="EMBL" id="AP024233">
    <property type="protein sequence ID" value="BCO07988.1"/>
    <property type="molecule type" value="Genomic_DNA"/>
</dbReference>
<accession>A0A915TXU5</accession>
<name>A0A915TXU5_9BACT</name>
<keyword evidence="2" id="KW-1185">Reference proteome</keyword>
<dbReference type="Proteomes" id="UP001063350">
    <property type="component" value="Chromosome"/>
</dbReference>
<proteinExistence type="predicted"/>
<organism evidence="1 2">
    <name type="scientific">Desulfolithobacter dissulfuricans</name>
    <dbReference type="NCBI Taxonomy" id="2795293"/>
    <lineage>
        <taxon>Bacteria</taxon>
        <taxon>Pseudomonadati</taxon>
        <taxon>Thermodesulfobacteriota</taxon>
        <taxon>Desulfobulbia</taxon>
        <taxon>Desulfobulbales</taxon>
        <taxon>Desulfobulbaceae</taxon>
        <taxon>Desulfolithobacter</taxon>
    </lineage>
</organism>
<protein>
    <submittedName>
        <fullName evidence="1">Uncharacterized protein</fullName>
    </submittedName>
</protein>
<evidence type="ECO:0000313" key="1">
    <source>
        <dbReference type="EMBL" id="BCO07988.1"/>
    </source>
</evidence>
<dbReference type="AlphaFoldDB" id="A0A915TXU5"/>
<sequence>MEDMLRLEAFVVDTYGSRDPDLTQTFSPTKELRLKPHFELDWKILKAGISPESVPVEELPTIIPEVNAAFLRTILRCLNPNHKYYIAFDQLDLGFNKSSPEYSSRLIGLLLASRDINLAAREAGINLFVVVFLRDDIYDSLHFEDKNKMTENYVSLIEWDTPRTKKTLKALMNRRFTVLLGGEEKQNINWGDVFNEEREMPGHQSKYDHIRDRTYLRPRDIIKFANLALKEYKQRIDSGEVEQGHLYKIDNVDVHNARVEYSEYLVREIDDEVHTHLPDYERHLDVLRAIGKWHFDKDEYESAFSKHYPEAQISSNEALEKLHQFSFIGFYRAGGRGFGGQSMFSVTENQEFALIVLRRVTVYIQGS</sequence>
<dbReference type="InterPro" id="IPR059206">
    <property type="entry name" value="Sll1717-like"/>
</dbReference>
<gene>
    <name evidence="1" type="ORF">GF1_03640</name>
</gene>
<dbReference type="KEGG" id="ddu:GF1_03640"/>
<dbReference type="NCBIfam" id="NF047389">
    <property type="entry name" value="ATPase_Sll1717"/>
    <property type="match status" value="1"/>
</dbReference>
<reference evidence="1" key="1">
    <citation type="submission" date="2020-12" db="EMBL/GenBank/DDBJ databases">
        <title>Desulfobium dissulfuricans gen. nov., sp. nov., a novel mesophilic, sulfate-reducing bacterium isolated from a deep-sea hydrothermal vent.</title>
        <authorList>
            <person name="Hashimoto Y."/>
            <person name="Tame A."/>
            <person name="Sawayama S."/>
            <person name="Miyazaki J."/>
            <person name="Takai K."/>
            <person name="Nakagawa S."/>
        </authorList>
    </citation>
    <scope>NUCLEOTIDE SEQUENCE</scope>
    <source>
        <strain evidence="1">GF1</strain>
    </source>
</reference>